<comment type="subcellular location">
    <subcellularLocation>
        <location evidence="1">Membrane</location>
        <topology evidence="1">Multi-pass membrane protein</topology>
    </subcellularLocation>
</comment>
<dbReference type="GO" id="GO:0009252">
    <property type="term" value="P:peptidoglycan biosynthetic process"/>
    <property type="evidence" value="ECO:0007669"/>
    <property type="project" value="UniProtKB-KW"/>
</dbReference>
<evidence type="ECO:0000256" key="13">
    <source>
        <dbReference type="SAM" id="Phobius"/>
    </source>
</evidence>
<feature type="transmembrane region" description="Helical" evidence="13">
    <location>
        <begin position="141"/>
        <end position="159"/>
    </location>
</feature>
<dbReference type="GO" id="GO:0032153">
    <property type="term" value="C:cell division site"/>
    <property type="evidence" value="ECO:0007669"/>
    <property type="project" value="TreeGrafter"/>
</dbReference>
<evidence type="ECO:0000256" key="8">
    <source>
        <dbReference type="ARBA" id="ARBA00022989"/>
    </source>
</evidence>
<dbReference type="GO" id="GO:0005886">
    <property type="term" value="C:plasma membrane"/>
    <property type="evidence" value="ECO:0007669"/>
    <property type="project" value="TreeGrafter"/>
</dbReference>
<dbReference type="Pfam" id="PF01098">
    <property type="entry name" value="FTSW_RODA_SPOVE"/>
    <property type="match status" value="1"/>
</dbReference>
<dbReference type="GO" id="GO:0016757">
    <property type="term" value="F:glycosyltransferase activity"/>
    <property type="evidence" value="ECO:0007669"/>
    <property type="project" value="UniProtKB-KW"/>
</dbReference>
<reference evidence="14 15" key="1">
    <citation type="submission" date="2014-02" db="EMBL/GenBank/DDBJ databases">
        <title>The small core and large imbalanced accessory genome model reveals a collaborative survival strategy of Sorangium cellulosum strains in nature.</title>
        <authorList>
            <person name="Han K."/>
            <person name="Peng R."/>
            <person name="Blom J."/>
            <person name="Li Y.-Z."/>
        </authorList>
    </citation>
    <scope>NUCLEOTIDE SEQUENCE [LARGE SCALE GENOMIC DNA]</scope>
    <source>
        <strain evidence="14 15">So0149</strain>
    </source>
</reference>
<feature type="transmembrane region" description="Helical" evidence="13">
    <location>
        <begin position="307"/>
        <end position="324"/>
    </location>
</feature>
<evidence type="ECO:0000313" key="14">
    <source>
        <dbReference type="EMBL" id="KYG02669.1"/>
    </source>
</evidence>
<evidence type="ECO:0000256" key="7">
    <source>
        <dbReference type="ARBA" id="ARBA00022984"/>
    </source>
</evidence>
<keyword evidence="7" id="KW-0573">Peptidoglycan synthesis</keyword>
<keyword evidence="10" id="KW-0961">Cell wall biogenesis/degradation</keyword>
<evidence type="ECO:0000256" key="6">
    <source>
        <dbReference type="ARBA" id="ARBA00022960"/>
    </source>
</evidence>
<proteinExistence type="predicted"/>
<dbReference type="InterPro" id="IPR001182">
    <property type="entry name" value="FtsW/RodA"/>
</dbReference>
<evidence type="ECO:0000313" key="15">
    <source>
        <dbReference type="Proteomes" id="UP000075515"/>
    </source>
</evidence>
<gene>
    <name evidence="14" type="ORF">BE18_00175</name>
</gene>
<dbReference type="InterPro" id="IPR011923">
    <property type="entry name" value="RodA/MrdB"/>
</dbReference>
<dbReference type="Proteomes" id="UP000075515">
    <property type="component" value="Unassembled WGS sequence"/>
</dbReference>
<dbReference type="PANTHER" id="PTHR30474:SF1">
    <property type="entry name" value="PEPTIDOGLYCAN GLYCOSYLTRANSFERASE MRDB"/>
    <property type="match status" value="1"/>
</dbReference>
<protein>
    <recommendedName>
        <fullName evidence="12">Cell wall polymerase</fullName>
    </recommendedName>
    <alternativeName>
        <fullName evidence="11">Peptidoglycan polymerase</fullName>
    </alternativeName>
</protein>
<evidence type="ECO:0000256" key="1">
    <source>
        <dbReference type="ARBA" id="ARBA00004141"/>
    </source>
</evidence>
<dbReference type="PROSITE" id="PS00428">
    <property type="entry name" value="FTSW_RODA_SPOVE"/>
    <property type="match status" value="1"/>
</dbReference>
<evidence type="ECO:0000256" key="12">
    <source>
        <dbReference type="ARBA" id="ARBA00033270"/>
    </source>
</evidence>
<keyword evidence="9 13" id="KW-0472">Membrane</keyword>
<dbReference type="PANTHER" id="PTHR30474">
    <property type="entry name" value="CELL CYCLE PROTEIN"/>
    <property type="match status" value="1"/>
</dbReference>
<feature type="transmembrane region" description="Helical" evidence="13">
    <location>
        <begin position="277"/>
        <end position="295"/>
    </location>
</feature>
<evidence type="ECO:0000256" key="9">
    <source>
        <dbReference type="ARBA" id="ARBA00023136"/>
    </source>
</evidence>
<evidence type="ECO:0000256" key="2">
    <source>
        <dbReference type="ARBA" id="ARBA00022475"/>
    </source>
</evidence>
<dbReference type="EMBL" id="JEMC01000574">
    <property type="protein sequence ID" value="KYG02669.1"/>
    <property type="molecule type" value="Genomic_DNA"/>
</dbReference>
<evidence type="ECO:0000256" key="4">
    <source>
        <dbReference type="ARBA" id="ARBA00022679"/>
    </source>
</evidence>
<dbReference type="GO" id="GO:0015648">
    <property type="term" value="F:lipid-linked peptidoglycan transporter activity"/>
    <property type="evidence" value="ECO:0007669"/>
    <property type="project" value="TreeGrafter"/>
</dbReference>
<feature type="transmembrane region" description="Helical" evidence="13">
    <location>
        <begin position="20"/>
        <end position="41"/>
    </location>
</feature>
<feature type="transmembrane region" description="Helical" evidence="13">
    <location>
        <begin position="165"/>
        <end position="182"/>
    </location>
</feature>
<dbReference type="NCBIfam" id="TIGR02210">
    <property type="entry name" value="rodA_shape"/>
    <property type="match status" value="1"/>
</dbReference>
<evidence type="ECO:0000256" key="10">
    <source>
        <dbReference type="ARBA" id="ARBA00023316"/>
    </source>
</evidence>
<evidence type="ECO:0000256" key="11">
    <source>
        <dbReference type="ARBA" id="ARBA00032370"/>
    </source>
</evidence>
<dbReference type="InterPro" id="IPR018365">
    <property type="entry name" value="Cell_cycle_FtsW-rel_CS"/>
</dbReference>
<sequence length="378" mass="41829">MIRGDSLSSRDRDHFDWPLFIAAVSIAVLGVVNLYSATSVYSGARAELYISQVYWLFMGGIIGGVLIAIDYRHLERLGYVLYTFGVFSLALVFVLARDVRGSARWIEFGAFRFQPSEFMKVFLVIALAKFLHDDPRNEGRTLRDLAIPAALTAVPALLVLKQPDLGTALILVFVFLTIAAVTRVRWRSAALFVVSILVAVPIVWEYVLLDYQRARVLVFLHPEEDLLHRGWHAHHSRVAIGNGGLFGNGYLRGTQNQFLFLPDQFTDFPFPVFAEEWGFVGCVVLVCLYAFLVVWGIRIASMAKDRFGAVLGVGCAAIIFWHAVINLGMTSGVLPVVGVTLPLFSYGGSSVTTVMVAIALLMSVSMRRYSGVASLDRL</sequence>
<keyword evidence="4" id="KW-0808">Transferase</keyword>
<evidence type="ECO:0000256" key="3">
    <source>
        <dbReference type="ARBA" id="ARBA00022676"/>
    </source>
</evidence>
<keyword evidence="5 13" id="KW-0812">Transmembrane</keyword>
<keyword evidence="8 13" id="KW-1133">Transmembrane helix</keyword>
<keyword evidence="6" id="KW-0133">Cell shape</keyword>
<keyword evidence="3" id="KW-0328">Glycosyltransferase</keyword>
<feature type="transmembrane region" description="Helical" evidence="13">
    <location>
        <begin position="77"/>
        <end position="96"/>
    </location>
</feature>
<dbReference type="AlphaFoldDB" id="A0A150SDP1"/>
<keyword evidence="2" id="KW-1003">Cell membrane</keyword>
<name>A0A150SDP1_SORCE</name>
<comment type="caution">
    <text evidence="14">The sequence shown here is derived from an EMBL/GenBank/DDBJ whole genome shotgun (WGS) entry which is preliminary data.</text>
</comment>
<dbReference type="GO" id="GO:0071555">
    <property type="term" value="P:cell wall organization"/>
    <property type="evidence" value="ECO:0007669"/>
    <property type="project" value="UniProtKB-KW"/>
</dbReference>
<feature type="transmembrane region" description="Helical" evidence="13">
    <location>
        <begin position="344"/>
        <end position="364"/>
    </location>
</feature>
<accession>A0A150SDP1</accession>
<feature type="transmembrane region" description="Helical" evidence="13">
    <location>
        <begin position="189"/>
        <end position="209"/>
    </location>
</feature>
<feature type="transmembrane region" description="Helical" evidence="13">
    <location>
        <begin position="53"/>
        <end position="71"/>
    </location>
</feature>
<dbReference type="GO" id="GO:0051301">
    <property type="term" value="P:cell division"/>
    <property type="evidence" value="ECO:0007669"/>
    <property type="project" value="InterPro"/>
</dbReference>
<dbReference type="GO" id="GO:0008360">
    <property type="term" value="P:regulation of cell shape"/>
    <property type="evidence" value="ECO:0007669"/>
    <property type="project" value="UniProtKB-KW"/>
</dbReference>
<organism evidence="14 15">
    <name type="scientific">Sorangium cellulosum</name>
    <name type="common">Polyangium cellulosum</name>
    <dbReference type="NCBI Taxonomy" id="56"/>
    <lineage>
        <taxon>Bacteria</taxon>
        <taxon>Pseudomonadati</taxon>
        <taxon>Myxococcota</taxon>
        <taxon>Polyangia</taxon>
        <taxon>Polyangiales</taxon>
        <taxon>Polyangiaceae</taxon>
        <taxon>Sorangium</taxon>
    </lineage>
</organism>
<evidence type="ECO:0000256" key="5">
    <source>
        <dbReference type="ARBA" id="ARBA00022692"/>
    </source>
</evidence>